<gene>
    <name evidence="1" type="ORF">ENN26_01165</name>
</gene>
<accession>A0A7C1CEJ8</accession>
<proteinExistence type="predicted"/>
<dbReference type="AlphaFoldDB" id="A0A7C1CEJ8"/>
<sequence length="177" mass="20570">MESQIGRFQVMALLQAARYYVLTGDLEKSYSFGLNRAIFYAWAKRRGVPVAASRQRLARDVSMEKDEEGKTIVYVGDEAAYLGKNGWFTMGDQDQTPELFEREVKNRIERIMPFENAWRLAVEYVKSFDKKTLLSQKDFYEKVYLPVRDTFPNLPKKSNKQLSLLSFSSETRDQSPP</sequence>
<organism evidence="1">
    <name type="scientific">Thermofilum adornatum</name>
    <dbReference type="NCBI Taxonomy" id="1365176"/>
    <lineage>
        <taxon>Archaea</taxon>
        <taxon>Thermoproteota</taxon>
        <taxon>Thermoprotei</taxon>
        <taxon>Thermofilales</taxon>
        <taxon>Thermofilaceae</taxon>
        <taxon>Thermofilum</taxon>
    </lineage>
</organism>
<name>A0A7C1CEJ8_9CREN</name>
<evidence type="ECO:0000313" key="1">
    <source>
        <dbReference type="EMBL" id="HDP14374.1"/>
    </source>
</evidence>
<protein>
    <submittedName>
        <fullName evidence="1">Uncharacterized protein</fullName>
    </submittedName>
</protein>
<comment type="caution">
    <text evidence="1">The sequence shown here is derived from an EMBL/GenBank/DDBJ whole genome shotgun (WGS) entry which is preliminary data.</text>
</comment>
<dbReference type="EMBL" id="DSAY01000024">
    <property type="protein sequence ID" value="HDP14374.1"/>
    <property type="molecule type" value="Genomic_DNA"/>
</dbReference>
<reference evidence="1" key="1">
    <citation type="journal article" date="2020" name="mSystems">
        <title>Genome- and Community-Level Interaction Insights into Carbon Utilization and Element Cycling Functions of Hydrothermarchaeota in Hydrothermal Sediment.</title>
        <authorList>
            <person name="Zhou Z."/>
            <person name="Liu Y."/>
            <person name="Xu W."/>
            <person name="Pan J."/>
            <person name="Luo Z.H."/>
            <person name="Li M."/>
        </authorList>
    </citation>
    <scope>NUCLEOTIDE SEQUENCE [LARGE SCALE GENOMIC DNA]</scope>
    <source>
        <strain evidence="1">SpSt-116</strain>
    </source>
</reference>